<dbReference type="RefSeq" id="WP_162334926.1">
    <property type="nucleotide sequence ID" value="NZ_CP048113.1"/>
</dbReference>
<accession>A0A6B9ZQH6</accession>
<organism evidence="4 5">
    <name type="scientific">Chitinophaga agri</name>
    <dbReference type="NCBI Taxonomy" id="2703787"/>
    <lineage>
        <taxon>Bacteria</taxon>
        <taxon>Pseudomonadati</taxon>
        <taxon>Bacteroidota</taxon>
        <taxon>Chitinophagia</taxon>
        <taxon>Chitinophagales</taxon>
        <taxon>Chitinophagaceae</taxon>
        <taxon>Chitinophaga</taxon>
    </lineage>
</organism>
<keyword evidence="1" id="KW-0472">Membrane</keyword>
<dbReference type="Gene3D" id="3.55.50.30">
    <property type="match status" value="1"/>
</dbReference>
<reference evidence="4 5" key="1">
    <citation type="submission" date="2020-01" db="EMBL/GenBank/DDBJ databases">
        <title>Complete genome sequence of Chitinophaga sp. H33E-04 isolated from quinoa roots.</title>
        <authorList>
            <person name="Weon H.-Y."/>
            <person name="Lee S.A."/>
        </authorList>
    </citation>
    <scope>NUCLEOTIDE SEQUENCE [LARGE SCALE GENOMIC DNA]</scope>
    <source>
        <strain evidence="4 5">H33E-04</strain>
    </source>
</reference>
<dbReference type="EMBL" id="CP048113">
    <property type="protein sequence ID" value="QHS63203.1"/>
    <property type="molecule type" value="Genomic_DNA"/>
</dbReference>
<evidence type="ECO:0000313" key="5">
    <source>
        <dbReference type="Proteomes" id="UP000476411"/>
    </source>
</evidence>
<dbReference type="Pfam" id="PF16344">
    <property type="entry name" value="FecR_C"/>
    <property type="match status" value="1"/>
</dbReference>
<dbReference type="KEGG" id="chih:GWR21_27525"/>
<keyword evidence="1" id="KW-0812">Transmembrane</keyword>
<evidence type="ECO:0000256" key="1">
    <source>
        <dbReference type="SAM" id="Phobius"/>
    </source>
</evidence>
<gene>
    <name evidence="4" type="ORF">GWR21_27525</name>
</gene>
<feature type="domain" description="Protein FecR C-terminal" evidence="3">
    <location>
        <begin position="248"/>
        <end position="315"/>
    </location>
</feature>
<evidence type="ECO:0000259" key="3">
    <source>
        <dbReference type="Pfam" id="PF16344"/>
    </source>
</evidence>
<evidence type="ECO:0000313" key="4">
    <source>
        <dbReference type="EMBL" id="QHS63203.1"/>
    </source>
</evidence>
<dbReference type="GO" id="GO:0016989">
    <property type="term" value="F:sigma factor antagonist activity"/>
    <property type="evidence" value="ECO:0007669"/>
    <property type="project" value="TreeGrafter"/>
</dbReference>
<dbReference type="InterPro" id="IPR012373">
    <property type="entry name" value="Ferrdict_sens_TM"/>
</dbReference>
<sequence>MKYLKIKRLFRKYLSDKTAPEEGQLVEQWYDKLDKRAPIQLSAAEEQALEEEMWKRIEPMLSAPQRSVSRLYTYISVAASIAVLVLAGVLYQKRNKAVEQKTADVSELFQDYYTRTGERKQLRLQDGSVIAMNSGSHIRVYPDFSKDRRVDLTDGEAYFDVQHDPAHPFIIRAGKVTTHVLGTAFNIRAYKELNEISVAVTAGKVQVADTLHTIGVLEKQQKLVFDQQRETFAIQHFTEDVAGWKSGKLIIRNVSFEEMALLLEKNYGITLTTSNAGIRKKKFTASIPSSLSATEAVEIIASIFKLKMKQGGDTIELYR</sequence>
<dbReference type="InterPro" id="IPR032508">
    <property type="entry name" value="FecR_C"/>
</dbReference>
<dbReference type="PANTHER" id="PTHR30273">
    <property type="entry name" value="PERIPLASMIC SIGNAL SENSOR AND SIGMA FACTOR ACTIVATOR FECR-RELATED"/>
    <property type="match status" value="1"/>
</dbReference>
<proteinExistence type="predicted"/>
<dbReference type="InterPro" id="IPR006860">
    <property type="entry name" value="FecR"/>
</dbReference>
<keyword evidence="1" id="KW-1133">Transmembrane helix</keyword>
<evidence type="ECO:0000259" key="2">
    <source>
        <dbReference type="Pfam" id="PF04773"/>
    </source>
</evidence>
<name>A0A6B9ZQH6_9BACT</name>
<feature type="transmembrane region" description="Helical" evidence="1">
    <location>
        <begin position="71"/>
        <end position="91"/>
    </location>
</feature>
<feature type="domain" description="FecR protein" evidence="2">
    <location>
        <begin position="111"/>
        <end position="206"/>
    </location>
</feature>
<dbReference type="AlphaFoldDB" id="A0A6B9ZQH6"/>
<dbReference type="Pfam" id="PF04773">
    <property type="entry name" value="FecR"/>
    <property type="match status" value="1"/>
</dbReference>
<keyword evidence="5" id="KW-1185">Reference proteome</keyword>
<dbReference type="Gene3D" id="2.60.120.1440">
    <property type="match status" value="1"/>
</dbReference>
<protein>
    <submittedName>
        <fullName evidence="4">Uncharacterized protein</fullName>
    </submittedName>
</protein>
<dbReference type="PIRSF" id="PIRSF018266">
    <property type="entry name" value="FecR"/>
    <property type="match status" value="1"/>
</dbReference>
<dbReference type="PANTHER" id="PTHR30273:SF2">
    <property type="entry name" value="PROTEIN FECR"/>
    <property type="match status" value="1"/>
</dbReference>
<dbReference type="Proteomes" id="UP000476411">
    <property type="component" value="Chromosome"/>
</dbReference>